<feature type="signal peptide" evidence="2">
    <location>
        <begin position="1"/>
        <end position="32"/>
    </location>
</feature>
<accession>A0A2N9AHH8</accession>
<protein>
    <submittedName>
        <fullName evidence="3">Uncharacterized protein</fullName>
    </submittedName>
</protein>
<evidence type="ECO:0000313" key="4">
    <source>
        <dbReference type="Proteomes" id="UP000233769"/>
    </source>
</evidence>
<evidence type="ECO:0000256" key="1">
    <source>
        <dbReference type="SAM" id="MobiDB-lite"/>
    </source>
</evidence>
<gene>
    <name evidence="3" type="ORF">TK0001_0204</name>
</gene>
<feature type="compositionally biased region" description="Gly residues" evidence="1">
    <location>
        <begin position="45"/>
        <end position="60"/>
    </location>
</feature>
<evidence type="ECO:0000256" key="2">
    <source>
        <dbReference type="SAM" id="SignalP"/>
    </source>
</evidence>
<reference evidence="4" key="1">
    <citation type="submission" date="2017-10" db="EMBL/GenBank/DDBJ databases">
        <authorList>
            <person name="Regsiter A."/>
            <person name="William W."/>
        </authorList>
    </citation>
    <scope>NUCLEOTIDE SEQUENCE [LARGE SCALE GENOMIC DNA]</scope>
</reference>
<proteinExistence type="predicted"/>
<feature type="region of interest" description="Disordered" evidence="1">
    <location>
        <begin position="32"/>
        <end position="60"/>
    </location>
</feature>
<dbReference type="Proteomes" id="UP000233769">
    <property type="component" value="Chromosome tk0001"/>
</dbReference>
<name>A0A2N9AHH8_METEX</name>
<organism evidence="3 4">
    <name type="scientific">Methylorubrum extorquens</name>
    <name type="common">Methylobacterium dichloromethanicum</name>
    <name type="synonym">Methylobacterium extorquens</name>
    <dbReference type="NCBI Taxonomy" id="408"/>
    <lineage>
        <taxon>Bacteria</taxon>
        <taxon>Pseudomonadati</taxon>
        <taxon>Pseudomonadota</taxon>
        <taxon>Alphaproteobacteria</taxon>
        <taxon>Hyphomicrobiales</taxon>
        <taxon>Methylobacteriaceae</taxon>
        <taxon>Methylorubrum</taxon>
    </lineage>
</organism>
<keyword evidence="2" id="KW-0732">Signal</keyword>
<evidence type="ECO:0000313" key="3">
    <source>
        <dbReference type="EMBL" id="SOR26806.1"/>
    </source>
</evidence>
<dbReference type="AlphaFoldDB" id="A0A2N9AHH8"/>
<feature type="chain" id="PRO_5014640742" evidence="2">
    <location>
        <begin position="33"/>
        <end position="60"/>
    </location>
</feature>
<sequence length="60" mass="5787">MWPHGPHSMEQHMTKLITAALALALLTGSAMAQQNGGNAGNPSNAGGGNTSSAGGGGSGR</sequence>
<dbReference type="EMBL" id="LT962688">
    <property type="protein sequence ID" value="SOR26806.1"/>
    <property type="molecule type" value="Genomic_DNA"/>
</dbReference>
<feature type="compositionally biased region" description="Low complexity" evidence="1">
    <location>
        <begin position="32"/>
        <end position="44"/>
    </location>
</feature>